<name>X0VDA9_9ZZZZ</name>
<dbReference type="EMBL" id="BARS01016195">
    <property type="protein sequence ID" value="GAF98530.1"/>
    <property type="molecule type" value="Genomic_DNA"/>
</dbReference>
<evidence type="ECO:0000313" key="1">
    <source>
        <dbReference type="EMBL" id="GAF98530.1"/>
    </source>
</evidence>
<proteinExistence type="predicted"/>
<comment type="caution">
    <text evidence="1">The sequence shown here is derived from an EMBL/GenBank/DDBJ whole genome shotgun (WGS) entry which is preliminary data.</text>
</comment>
<feature type="non-terminal residue" evidence="1">
    <location>
        <position position="42"/>
    </location>
</feature>
<reference evidence="1" key="1">
    <citation type="journal article" date="2014" name="Front. Microbiol.">
        <title>High frequency of phylogenetically diverse reductive dehalogenase-homologous genes in deep subseafloor sedimentary metagenomes.</title>
        <authorList>
            <person name="Kawai M."/>
            <person name="Futagami T."/>
            <person name="Toyoda A."/>
            <person name="Takaki Y."/>
            <person name="Nishi S."/>
            <person name="Hori S."/>
            <person name="Arai W."/>
            <person name="Tsubouchi T."/>
            <person name="Morono Y."/>
            <person name="Uchiyama I."/>
            <person name="Ito T."/>
            <person name="Fujiyama A."/>
            <person name="Inagaki F."/>
            <person name="Takami H."/>
        </authorList>
    </citation>
    <scope>NUCLEOTIDE SEQUENCE</scope>
    <source>
        <strain evidence="1">Expedition CK06-06</strain>
    </source>
</reference>
<gene>
    <name evidence="1" type="ORF">S01H1_26697</name>
</gene>
<accession>X0VDA9</accession>
<organism evidence="1">
    <name type="scientific">marine sediment metagenome</name>
    <dbReference type="NCBI Taxonomy" id="412755"/>
    <lineage>
        <taxon>unclassified sequences</taxon>
        <taxon>metagenomes</taxon>
        <taxon>ecological metagenomes</taxon>
    </lineage>
</organism>
<sequence length="42" mass="4315">MRQLDGRDVSGCTVVMAGTIVGIEWLARRAAAEPAVLATDGG</sequence>
<protein>
    <submittedName>
        <fullName evidence="1">Uncharacterized protein</fullName>
    </submittedName>
</protein>
<dbReference type="AlphaFoldDB" id="X0VDA9"/>